<name>A0A1Y3EVQ6_9BILA</name>
<accession>A0A1Y3EVQ6</accession>
<keyword evidence="1" id="KW-0472">Membrane</keyword>
<dbReference type="EMBL" id="LVZM01001365">
    <property type="protein sequence ID" value="OUC49233.1"/>
    <property type="molecule type" value="Genomic_DNA"/>
</dbReference>
<sequence>MVDLEQTAFQHNPPLIRTATCFIHPLANKQKMQLIDEVDTDQEDGPLGKRRISSTMHMATMFAALGGLLFGFHTGGISSAMVAIKQKIQLDHFWQVCEKEAFS</sequence>
<evidence type="ECO:0000313" key="2">
    <source>
        <dbReference type="EMBL" id="OUC49233.1"/>
    </source>
</evidence>
<comment type="caution">
    <text evidence="2">The sequence shown here is derived from an EMBL/GenBank/DDBJ whole genome shotgun (WGS) entry which is preliminary data.</text>
</comment>
<feature type="transmembrane region" description="Helical" evidence="1">
    <location>
        <begin position="59"/>
        <end position="84"/>
    </location>
</feature>
<reference evidence="2 3" key="1">
    <citation type="submission" date="2015-04" db="EMBL/GenBank/DDBJ databases">
        <title>Draft genome of the roundworm Trichinella nativa.</title>
        <authorList>
            <person name="Mitreva M."/>
        </authorList>
    </citation>
    <scope>NUCLEOTIDE SEQUENCE [LARGE SCALE GENOMIC DNA]</scope>
    <source>
        <strain evidence="2 3">ISS45</strain>
    </source>
</reference>
<protein>
    <submittedName>
        <fullName evidence="2">Uncharacterized protein</fullName>
    </submittedName>
</protein>
<keyword evidence="1" id="KW-1133">Transmembrane helix</keyword>
<proteinExistence type="predicted"/>
<dbReference type="AlphaFoldDB" id="A0A1Y3EVQ6"/>
<keyword evidence="1" id="KW-0812">Transmembrane</keyword>
<gene>
    <name evidence="2" type="ORF">D917_05585</name>
</gene>
<dbReference type="Proteomes" id="UP000243006">
    <property type="component" value="Unassembled WGS sequence"/>
</dbReference>
<evidence type="ECO:0000256" key="1">
    <source>
        <dbReference type="SAM" id="Phobius"/>
    </source>
</evidence>
<evidence type="ECO:0000313" key="3">
    <source>
        <dbReference type="Proteomes" id="UP000243006"/>
    </source>
</evidence>
<organism evidence="2 3">
    <name type="scientific">Trichinella nativa</name>
    <dbReference type="NCBI Taxonomy" id="6335"/>
    <lineage>
        <taxon>Eukaryota</taxon>
        <taxon>Metazoa</taxon>
        <taxon>Ecdysozoa</taxon>
        <taxon>Nematoda</taxon>
        <taxon>Enoplea</taxon>
        <taxon>Dorylaimia</taxon>
        <taxon>Trichinellida</taxon>
        <taxon>Trichinellidae</taxon>
        <taxon>Trichinella</taxon>
    </lineage>
</organism>